<proteinExistence type="predicted"/>
<reference evidence="1 2" key="1">
    <citation type="submission" date="2020-09" db="EMBL/GenBank/DDBJ databases">
        <title>The isolation of lytic bacteriophages infecting Acinetobacter baumannii from Beninese wastewater.</title>
        <authorList>
            <person name="Kolsi A."/>
            <person name="Haukka K."/>
            <person name="Dougnon V."/>
            <person name="Kantele A."/>
            <person name="Skurnik M."/>
            <person name="Kiljunen S."/>
        </authorList>
    </citation>
    <scope>NUCLEOTIDE SEQUENCE [LARGE SCALE GENOMIC DNA]</scope>
</reference>
<evidence type="ECO:0000313" key="2">
    <source>
        <dbReference type="Proteomes" id="UP000593746"/>
    </source>
</evidence>
<gene>
    <name evidence="1" type="ORF">fBA1_016</name>
</gene>
<dbReference type="EMBL" id="MW056501">
    <property type="protein sequence ID" value="QOV07720.1"/>
    <property type="molecule type" value="Genomic_DNA"/>
</dbReference>
<evidence type="ECO:0000313" key="1">
    <source>
        <dbReference type="EMBL" id="QOV07720.1"/>
    </source>
</evidence>
<protein>
    <submittedName>
        <fullName evidence="1">Uncharacterized protein</fullName>
    </submittedName>
</protein>
<name>A0A7S6RAC5_9CAUD</name>
<accession>A0A7S6RAC5</accession>
<organism evidence="1 2">
    <name type="scientific">Acinetobacter virus fBenAci001</name>
    <dbReference type="NCBI Taxonomy" id="2781368"/>
    <lineage>
        <taxon>Viruses</taxon>
        <taxon>Duplodnaviria</taxon>
        <taxon>Heunggongvirae</taxon>
        <taxon>Uroviricota</taxon>
        <taxon>Caudoviricetes</taxon>
        <taxon>Autographivirales</taxon>
        <taxon>Autoscriptoviridae</taxon>
        <taxon>Beijerinckvirinae</taxon>
        <taxon>Friunavirus</taxon>
        <taxon>Friunavirus fBenAci001</taxon>
    </lineage>
</organism>
<sequence>MKAKKFGVVHQTISMVTRNIRYKEQVGVTRI</sequence>
<dbReference type="Proteomes" id="UP000593746">
    <property type="component" value="Segment"/>
</dbReference>
<keyword evidence="2" id="KW-1185">Reference proteome</keyword>